<dbReference type="PANTHER" id="PTHR30055:SF234">
    <property type="entry name" value="HTH-TYPE TRANSCRIPTIONAL REGULATOR BETI"/>
    <property type="match status" value="1"/>
</dbReference>
<keyword evidence="7" id="KW-1185">Reference proteome</keyword>
<proteinExistence type="predicted"/>
<accession>A0ABP3YZW6</accession>
<dbReference type="PROSITE" id="PS50977">
    <property type="entry name" value="HTH_TETR_2"/>
    <property type="match status" value="1"/>
</dbReference>
<sequence length="180" mass="19747">MARAGDTKTRIQETALRLFLTKGIQRTSLQDIADQLGITKPALYYHFASREVLVRSIVQPLIDDAEDRIAAMESAGNRGAREILADYFDFHHRHRHAYLLLVKELAALAEFGTVDRVFAWRQRVAALLLGAEPPPEQVIRSTVALGGLADCALVHGDVPAADLRRVGVDAAMDALGYTAT</sequence>
<dbReference type="InterPro" id="IPR050109">
    <property type="entry name" value="HTH-type_TetR-like_transc_reg"/>
</dbReference>
<feature type="domain" description="HTH tetR-type" evidence="5">
    <location>
        <begin position="5"/>
        <end position="65"/>
    </location>
</feature>
<keyword evidence="2 4" id="KW-0238">DNA-binding</keyword>
<protein>
    <submittedName>
        <fullName evidence="6">TetR/AcrR family transcriptional regulator</fullName>
    </submittedName>
</protein>
<evidence type="ECO:0000256" key="3">
    <source>
        <dbReference type="ARBA" id="ARBA00023163"/>
    </source>
</evidence>
<dbReference type="PANTHER" id="PTHR30055">
    <property type="entry name" value="HTH-TYPE TRANSCRIPTIONAL REGULATOR RUTR"/>
    <property type="match status" value="1"/>
</dbReference>
<evidence type="ECO:0000256" key="2">
    <source>
        <dbReference type="ARBA" id="ARBA00023125"/>
    </source>
</evidence>
<evidence type="ECO:0000313" key="7">
    <source>
        <dbReference type="Proteomes" id="UP001501578"/>
    </source>
</evidence>
<comment type="caution">
    <text evidence="6">The sequence shown here is derived from an EMBL/GenBank/DDBJ whole genome shotgun (WGS) entry which is preliminary data.</text>
</comment>
<gene>
    <name evidence="6" type="ORF">GCM10009560_00590</name>
</gene>
<evidence type="ECO:0000256" key="4">
    <source>
        <dbReference type="PROSITE-ProRule" id="PRU00335"/>
    </source>
</evidence>
<dbReference type="EMBL" id="BAAAHQ010000001">
    <property type="protein sequence ID" value="GAA0911431.1"/>
    <property type="molecule type" value="Genomic_DNA"/>
</dbReference>
<dbReference type="RefSeq" id="WP_343947554.1">
    <property type="nucleotide sequence ID" value="NZ_BAAAHQ010000001.1"/>
</dbReference>
<dbReference type="PRINTS" id="PR00455">
    <property type="entry name" value="HTHTETR"/>
</dbReference>
<feature type="DNA-binding region" description="H-T-H motif" evidence="4">
    <location>
        <begin position="28"/>
        <end position="47"/>
    </location>
</feature>
<dbReference type="Gene3D" id="1.10.357.10">
    <property type="entry name" value="Tetracycline Repressor, domain 2"/>
    <property type="match status" value="1"/>
</dbReference>
<dbReference type="SUPFAM" id="SSF46689">
    <property type="entry name" value="Homeodomain-like"/>
    <property type="match status" value="1"/>
</dbReference>
<dbReference type="InterPro" id="IPR009057">
    <property type="entry name" value="Homeodomain-like_sf"/>
</dbReference>
<keyword evidence="1" id="KW-0805">Transcription regulation</keyword>
<evidence type="ECO:0000313" key="6">
    <source>
        <dbReference type="EMBL" id="GAA0911431.1"/>
    </source>
</evidence>
<dbReference type="Pfam" id="PF00440">
    <property type="entry name" value="TetR_N"/>
    <property type="match status" value="1"/>
</dbReference>
<evidence type="ECO:0000256" key="1">
    <source>
        <dbReference type="ARBA" id="ARBA00023015"/>
    </source>
</evidence>
<organism evidence="6 7">
    <name type="scientific">Nonomuraea longicatena</name>
    <dbReference type="NCBI Taxonomy" id="83682"/>
    <lineage>
        <taxon>Bacteria</taxon>
        <taxon>Bacillati</taxon>
        <taxon>Actinomycetota</taxon>
        <taxon>Actinomycetes</taxon>
        <taxon>Streptosporangiales</taxon>
        <taxon>Streptosporangiaceae</taxon>
        <taxon>Nonomuraea</taxon>
    </lineage>
</organism>
<dbReference type="InterPro" id="IPR001647">
    <property type="entry name" value="HTH_TetR"/>
</dbReference>
<name>A0ABP3YZW6_9ACTN</name>
<keyword evidence="3" id="KW-0804">Transcription</keyword>
<dbReference type="Proteomes" id="UP001501578">
    <property type="component" value="Unassembled WGS sequence"/>
</dbReference>
<evidence type="ECO:0000259" key="5">
    <source>
        <dbReference type="PROSITE" id="PS50977"/>
    </source>
</evidence>
<reference evidence="7" key="1">
    <citation type="journal article" date="2019" name="Int. J. Syst. Evol. Microbiol.">
        <title>The Global Catalogue of Microorganisms (GCM) 10K type strain sequencing project: providing services to taxonomists for standard genome sequencing and annotation.</title>
        <authorList>
            <consortium name="The Broad Institute Genomics Platform"/>
            <consortium name="The Broad Institute Genome Sequencing Center for Infectious Disease"/>
            <person name="Wu L."/>
            <person name="Ma J."/>
        </authorList>
    </citation>
    <scope>NUCLEOTIDE SEQUENCE [LARGE SCALE GENOMIC DNA]</scope>
    <source>
        <strain evidence="7">JCM 11136</strain>
    </source>
</reference>